<evidence type="ECO:0000313" key="1">
    <source>
        <dbReference type="EMBL" id="MET1257465.1"/>
    </source>
</evidence>
<dbReference type="Proteomes" id="UP001548189">
    <property type="component" value="Unassembled WGS sequence"/>
</dbReference>
<gene>
    <name evidence="1" type="ORF">ABVT43_20205</name>
</gene>
<dbReference type="EMBL" id="JBEVCJ010000072">
    <property type="protein sequence ID" value="MET1257465.1"/>
    <property type="molecule type" value="Genomic_DNA"/>
</dbReference>
<sequence>MANTRELEVSINDWEARYVLESLFREMNRLKLINATSEDEDEDEAADAGNDCIEISGFYERLSEKAVSVFGEQILNFCRDPI</sequence>
<proteinExistence type="predicted"/>
<evidence type="ECO:0000313" key="2">
    <source>
        <dbReference type="Proteomes" id="UP001548189"/>
    </source>
</evidence>
<organism evidence="1 2">
    <name type="scientific">Aliikangiella maris</name>
    <dbReference type="NCBI Taxonomy" id="3162458"/>
    <lineage>
        <taxon>Bacteria</taxon>
        <taxon>Pseudomonadati</taxon>
        <taxon>Pseudomonadota</taxon>
        <taxon>Gammaproteobacteria</taxon>
        <taxon>Oceanospirillales</taxon>
        <taxon>Pleioneaceae</taxon>
        <taxon>Aliikangiella</taxon>
    </lineage>
</organism>
<reference evidence="1 2" key="1">
    <citation type="submission" date="2024-06" db="EMBL/GenBank/DDBJ databases">
        <authorList>
            <person name="Li F."/>
        </authorList>
    </citation>
    <scope>NUCLEOTIDE SEQUENCE [LARGE SCALE GENOMIC DNA]</scope>
    <source>
        <strain evidence="1 2">GXAS 311</strain>
    </source>
</reference>
<accession>A0ABV2BZV4</accession>
<keyword evidence="2" id="KW-1185">Reference proteome</keyword>
<name>A0ABV2BZV4_9GAMM</name>
<protein>
    <submittedName>
        <fullName evidence="1">Uncharacterized protein</fullName>
    </submittedName>
</protein>
<comment type="caution">
    <text evidence="1">The sequence shown here is derived from an EMBL/GenBank/DDBJ whole genome shotgun (WGS) entry which is preliminary data.</text>
</comment>